<evidence type="ECO:0000256" key="6">
    <source>
        <dbReference type="ARBA" id="ARBA00022989"/>
    </source>
</evidence>
<organism evidence="11 12">
    <name type="scientific">Acerihabitans arboris</name>
    <dbReference type="NCBI Taxonomy" id="2691583"/>
    <lineage>
        <taxon>Bacteria</taxon>
        <taxon>Pseudomonadati</taxon>
        <taxon>Pseudomonadota</taxon>
        <taxon>Gammaproteobacteria</taxon>
        <taxon>Enterobacterales</taxon>
        <taxon>Pectobacteriaceae</taxon>
        <taxon>Acerihabitans</taxon>
    </lineage>
</organism>
<keyword evidence="2 9" id="KW-0813">Transport</keyword>
<feature type="transmembrane region" description="Helical" evidence="9">
    <location>
        <begin position="55"/>
        <end position="72"/>
    </location>
</feature>
<dbReference type="PANTHER" id="PTHR35011:SF11">
    <property type="entry name" value="TRAP TRANSPORTER SMALL PERMEASE PROTEIN"/>
    <property type="match status" value="1"/>
</dbReference>
<dbReference type="AlphaFoldDB" id="A0A845SL15"/>
<gene>
    <name evidence="11" type="ORF">GRH90_10925</name>
</gene>
<keyword evidence="5 9" id="KW-0812">Transmembrane</keyword>
<evidence type="ECO:0000313" key="11">
    <source>
        <dbReference type="EMBL" id="NDL63258.1"/>
    </source>
</evidence>
<protein>
    <recommendedName>
        <fullName evidence="9">TRAP transporter small permease protein</fullName>
    </recommendedName>
</protein>
<comment type="function">
    <text evidence="9">Part of the tripartite ATP-independent periplasmic (TRAP) transport system.</text>
</comment>
<evidence type="ECO:0000256" key="8">
    <source>
        <dbReference type="ARBA" id="ARBA00038436"/>
    </source>
</evidence>
<dbReference type="GO" id="GO:0022857">
    <property type="term" value="F:transmembrane transporter activity"/>
    <property type="evidence" value="ECO:0007669"/>
    <property type="project" value="UniProtKB-UniRule"/>
</dbReference>
<evidence type="ECO:0000256" key="1">
    <source>
        <dbReference type="ARBA" id="ARBA00004429"/>
    </source>
</evidence>
<reference evidence="11 12" key="1">
    <citation type="submission" date="2019-12" db="EMBL/GenBank/DDBJ databases">
        <authorList>
            <person name="Lee S.D."/>
        </authorList>
    </citation>
    <scope>NUCLEOTIDE SEQUENCE [LARGE SCALE GENOMIC DNA]</scope>
    <source>
        <strain evidence="11 12">SAP-6</strain>
    </source>
</reference>
<feature type="transmembrane region" description="Helical" evidence="9">
    <location>
        <begin position="18"/>
        <end position="43"/>
    </location>
</feature>
<feature type="domain" description="Tripartite ATP-independent periplasmic transporters DctQ component" evidence="10">
    <location>
        <begin position="32"/>
        <end position="155"/>
    </location>
</feature>
<dbReference type="RefSeq" id="WP_162365985.1">
    <property type="nucleotide sequence ID" value="NZ_WUBS01000007.1"/>
</dbReference>
<evidence type="ECO:0000313" key="12">
    <source>
        <dbReference type="Proteomes" id="UP000461443"/>
    </source>
</evidence>
<evidence type="ECO:0000256" key="4">
    <source>
        <dbReference type="ARBA" id="ARBA00022519"/>
    </source>
</evidence>
<dbReference type="EMBL" id="WUBS01000007">
    <property type="protein sequence ID" value="NDL63258.1"/>
    <property type="molecule type" value="Genomic_DNA"/>
</dbReference>
<keyword evidence="3" id="KW-1003">Cell membrane</keyword>
<dbReference type="Proteomes" id="UP000461443">
    <property type="component" value="Unassembled WGS sequence"/>
</dbReference>
<feature type="transmembrane region" description="Helical" evidence="9">
    <location>
        <begin position="134"/>
        <end position="152"/>
    </location>
</feature>
<name>A0A845SL15_9GAMM</name>
<comment type="subunit">
    <text evidence="9">The complex comprises the extracytoplasmic solute receptor protein and the two transmembrane proteins.</text>
</comment>
<reference evidence="11 12" key="2">
    <citation type="submission" date="2020-02" db="EMBL/GenBank/DDBJ databases">
        <title>The new genus of Enterobacteriales.</title>
        <authorList>
            <person name="Kim I.S."/>
        </authorList>
    </citation>
    <scope>NUCLEOTIDE SEQUENCE [LARGE SCALE GENOMIC DNA]</scope>
    <source>
        <strain evidence="11 12">SAP-6</strain>
    </source>
</reference>
<comment type="similarity">
    <text evidence="8 9">Belongs to the TRAP transporter small permease family.</text>
</comment>
<dbReference type="GO" id="GO:0015740">
    <property type="term" value="P:C4-dicarboxylate transport"/>
    <property type="evidence" value="ECO:0007669"/>
    <property type="project" value="TreeGrafter"/>
</dbReference>
<evidence type="ECO:0000256" key="9">
    <source>
        <dbReference type="RuleBase" id="RU369079"/>
    </source>
</evidence>
<accession>A0A845SL15</accession>
<evidence type="ECO:0000256" key="3">
    <source>
        <dbReference type="ARBA" id="ARBA00022475"/>
    </source>
</evidence>
<evidence type="ECO:0000256" key="5">
    <source>
        <dbReference type="ARBA" id="ARBA00022692"/>
    </source>
</evidence>
<keyword evidence="12" id="KW-1185">Reference proteome</keyword>
<evidence type="ECO:0000256" key="2">
    <source>
        <dbReference type="ARBA" id="ARBA00022448"/>
    </source>
</evidence>
<keyword evidence="6 9" id="KW-1133">Transmembrane helix</keyword>
<dbReference type="PANTHER" id="PTHR35011">
    <property type="entry name" value="2,3-DIKETO-L-GULONATE TRAP TRANSPORTER SMALL PERMEASE PROTEIN YIAM"/>
    <property type="match status" value="1"/>
</dbReference>
<comment type="caution">
    <text evidence="11">The sequence shown here is derived from an EMBL/GenBank/DDBJ whole genome shotgun (WGS) entry which is preliminary data.</text>
</comment>
<comment type="subcellular location">
    <subcellularLocation>
        <location evidence="1 9">Cell inner membrane</location>
        <topology evidence="1 9">Multi-pass membrane protein</topology>
    </subcellularLocation>
</comment>
<keyword evidence="4 9" id="KW-0997">Cell inner membrane</keyword>
<feature type="transmembrane region" description="Helical" evidence="9">
    <location>
        <begin position="93"/>
        <end position="114"/>
    </location>
</feature>
<keyword evidence="7 9" id="KW-0472">Membrane</keyword>
<evidence type="ECO:0000259" key="10">
    <source>
        <dbReference type="Pfam" id="PF04290"/>
    </source>
</evidence>
<dbReference type="InterPro" id="IPR055348">
    <property type="entry name" value="DctQ"/>
</dbReference>
<dbReference type="Pfam" id="PF04290">
    <property type="entry name" value="DctQ"/>
    <property type="match status" value="1"/>
</dbReference>
<dbReference type="GO" id="GO:0005886">
    <property type="term" value="C:plasma membrane"/>
    <property type="evidence" value="ECO:0007669"/>
    <property type="project" value="UniProtKB-SubCell"/>
</dbReference>
<evidence type="ECO:0000256" key="7">
    <source>
        <dbReference type="ARBA" id="ARBA00023136"/>
    </source>
</evidence>
<sequence>MTAVHYAATNGPAWLTRLLMWAGGALFMVTLLSTLLGIIARYFGWSGLEWTFETAEISFIWVTFLGAVLAEIRGENVRFLSLVALCPPAVRRGLQLLSSLVLLGISLWLLASGLKIVQTSAWVPTPVLRLPNGVITLSLVSFAAMLMWLAAWRIRRFFYPRSGEAL</sequence>
<proteinExistence type="inferred from homology"/>
<dbReference type="InterPro" id="IPR007387">
    <property type="entry name" value="TRAP_DctQ"/>
</dbReference>